<proteinExistence type="predicted"/>
<organism evidence="1 2">
    <name type="scientific">Babesia microti (strain RI)</name>
    <dbReference type="NCBI Taxonomy" id="1133968"/>
    <lineage>
        <taxon>Eukaryota</taxon>
        <taxon>Sar</taxon>
        <taxon>Alveolata</taxon>
        <taxon>Apicomplexa</taxon>
        <taxon>Aconoidasida</taxon>
        <taxon>Piroplasmida</taxon>
        <taxon>Babesiidae</taxon>
        <taxon>Babesia</taxon>
    </lineage>
</organism>
<dbReference type="RefSeq" id="XP_021338510.1">
    <property type="nucleotide sequence ID" value="XM_021481930.1"/>
</dbReference>
<reference evidence="1 2" key="1">
    <citation type="journal article" date="2012" name="Nucleic Acids Res.">
        <title>Sequencing of the smallest Apicomplexan genome from the human pathogen Babesia microti.</title>
        <authorList>
            <person name="Cornillot E."/>
            <person name="Hadj-Kaddour K."/>
            <person name="Dassouli A."/>
            <person name="Noel B."/>
            <person name="Ranwez V."/>
            <person name="Vacherie B."/>
            <person name="Augagneur Y."/>
            <person name="Bres V."/>
            <person name="Duclos A."/>
            <person name="Randazzo S."/>
            <person name="Carcy B."/>
            <person name="Debierre-Grockiego F."/>
            <person name="Delbecq S."/>
            <person name="Moubri-Menage K."/>
            <person name="Shams-Eldin H."/>
            <person name="Usmani-Brown S."/>
            <person name="Bringaud F."/>
            <person name="Wincker P."/>
            <person name="Vivares C.P."/>
            <person name="Schwarz R.T."/>
            <person name="Schetters T.P."/>
            <person name="Krause P.J."/>
            <person name="Gorenflot A."/>
            <person name="Berry V."/>
            <person name="Barbe V."/>
            <person name="Ben Mamoun C."/>
        </authorList>
    </citation>
    <scope>NUCLEOTIDE SEQUENCE [LARGE SCALE GENOMIC DNA]</scope>
    <source>
        <strain evidence="1 2">RI</strain>
    </source>
</reference>
<dbReference type="EMBL" id="LN871598">
    <property type="protein sequence ID" value="SJK86340.1"/>
    <property type="molecule type" value="Genomic_DNA"/>
</dbReference>
<evidence type="ECO:0000313" key="1">
    <source>
        <dbReference type="EMBL" id="SJK86340.1"/>
    </source>
</evidence>
<dbReference type="KEGG" id="bmic:BMR1_03g01410"/>
<reference evidence="1 2" key="3">
    <citation type="journal article" date="2016" name="Sci. Rep.">
        <title>Genome-wide diversity and gene expression profiling of Babesia microti isolates identify polymorphic genes that mediate host-pathogen interactions.</title>
        <authorList>
            <person name="Silva J.C."/>
            <person name="Cornillot E."/>
            <person name="McCracken C."/>
            <person name="Usmani-Brown S."/>
            <person name="Dwivedi A."/>
            <person name="Ifeonu O.O."/>
            <person name="Crabtree J."/>
            <person name="Gotia H.T."/>
            <person name="Virji A.Z."/>
            <person name="Reynes C."/>
            <person name="Colinge J."/>
            <person name="Kumar V."/>
            <person name="Lawres L."/>
            <person name="Pazzi J.E."/>
            <person name="Pablo J.V."/>
            <person name="Hung C."/>
            <person name="Brancato J."/>
            <person name="Kumari P."/>
            <person name="Orvis J."/>
            <person name="Tretina K."/>
            <person name="Chibucos M."/>
            <person name="Ott S."/>
            <person name="Sadzewicz L."/>
            <person name="Sengamalay N."/>
            <person name="Shetty A.C."/>
            <person name="Su Q."/>
            <person name="Tallon L."/>
            <person name="Fraser C.M."/>
            <person name="Frutos R."/>
            <person name="Molina D.M."/>
            <person name="Krause P.J."/>
            <person name="Ben Mamoun C."/>
        </authorList>
    </citation>
    <scope>NUCLEOTIDE SEQUENCE [LARGE SCALE GENOMIC DNA]</scope>
    <source>
        <strain evidence="1 2">RI</strain>
    </source>
</reference>
<dbReference type="AlphaFoldDB" id="A0A1R4ABI9"/>
<name>A0A1R4ABI9_BABMR</name>
<keyword evidence="2" id="KW-1185">Reference proteome</keyword>
<protein>
    <submittedName>
        <fullName evidence="1">Uncharacterized protein</fullName>
    </submittedName>
</protein>
<reference evidence="1 2" key="2">
    <citation type="journal article" date="2013" name="PLoS ONE">
        <title>Whole genome mapping and re-organization of the nuclear and mitochondrial genomes of Babesia microti isolates.</title>
        <authorList>
            <person name="Cornillot E."/>
            <person name="Dassouli A."/>
            <person name="Garg A."/>
            <person name="Pachikara N."/>
            <person name="Randazzo S."/>
            <person name="Depoix D."/>
            <person name="Carcy B."/>
            <person name="Delbecq S."/>
            <person name="Frutos R."/>
            <person name="Silva J.C."/>
            <person name="Sutton R."/>
            <person name="Krause P.J."/>
            <person name="Mamoun C.B."/>
        </authorList>
    </citation>
    <scope>NUCLEOTIDE SEQUENCE [LARGE SCALE GENOMIC DNA]</scope>
    <source>
        <strain evidence="1 2">RI</strain>
    </source>
</reference>
<evidence type="ECO:0000313" key="2">
    <source>
        <dbReference type="Proteomes" id="UP000002899"/>
    </source>
</evidence>
<dbReference type="VEuPathDB" id="PiroplasmaDB:BMR1_03g01410"/>
<dbReference type="GeneID" id="24424917"/>
<accession>A0A1R4ABI9</accession>
<dbReference type="Proteomes" id="UP000002899">
    <property type="component" value="Chromosome III"/>
</dbReference>
<sequence>MKLLSLCSYEYVIGYRYRLGRKNFPNLTKKVVAEPIKYVSSWQWLKLTCNGKFIRRQKDLSKFFKRIMRAYSNRVNPIRVRNKTKYLVVNCRDVPQILRWGVRFLSNLDEVNIQSLSNCLLRLKLFDNPLYKFTCKTALSVAYNMEYSRLLSIILSLSKLRSIYQGYDNEYLHPLVICASERLIKEEVTGNHLGLLCQALYYCKLFSQDFMKLILPISDQFLSNDGLTPENINSIYGYISLYPQSHNYICKPRVIFMSYISKSMVDAKNILKFLKINHNRNIQLLKRISITVLSASIDELSTSELLDLMVLYTNCDNSSIGVLIAVTNRLDWLIDNIKPEQLTNLLYYICKLYVIDTEYLMFKRHLQLALSRAISNIYNGRLDITVIVRYIDVFNRVGGDSKFICNTRKTIGNLMKHMH</sequence>